<dbReference type="Pfam" id="PF00106">
    <property type="entry name" value="adh_short"/>
    <property type="match status" value="1"/>
</dbReference>
<dbReference type="Gene3D" id="3.40.50.720">
    <property type="entry name" value="NAD(P)-binding Rossmann-like Domain"/>
    <property type="match status" value="1"/>
</dbReference>
<proteinExistence type="inferred from homology"/>
<organism evidence="3 4">
    <name type="scientific">Microlunatus endophyticus</name>
    <dbReference type="NCBI Taxonomy" id="1716077"/>
    <lineage>
        <taxon>Bacteria</taxon>
        <taxon>Bacillati</taxon>
        <taxon>Actinomycetota</taxon>
        <taxon>Actinomycetes</taxon>
        <taxon>Propionibacteriales</taxon>
        <taxon>Propionibacteriaceae</taxon>
        <taxon>Microlunatus</taxon>
    </lineage>
</organism>
<reference evidence="3" key="2">
    <citation type="submission" date="2020-09" db="EMBL/GenBank/DDBJ databases">
        <authorList>
            <person name="Sun Q."/>
            <person name="Zhou Y."/>
        </authorList>
    </citation>
    <scope>NUCLEOTIDE SEQUENCE</scope>
    <source>
        <strain evidence="3">CGMCC 4.7306</strain>
    </source>
</reference>
<evidence type="ECO:0000256" key="2">
    <source>
        <dbReference type="ARBA" id="ARBA00023002"/>
    </source>
</evidence>
<dbReference type="PRINTS" id="PR00080">
    <property type="entry name" value="SDRFAMILY"/>
</dbReference>
<dbReference type="SUPFAM" id="SSF51735">
    <property type="entry name" value="NAD(P)-binding Rossmann-fold domains"/>
    <property type="match status" value="1"/>
</dbReference>
<dbReference type="AlphaFoldDB" id="A0A917W953"/>
<accession>A0A917W953</accession>
<evidence type="ECO:0000256" key="1">
    <source>
        <dbReference type="ARBA" id="ARBA00006484"/>
    </source>
</evidence>
<dbReference type="InterPro" id="IPR051911">
    <property type="entry name" value="SDR_oxidoreductase"/>
</dbReference>
<comment type="caution">
    <text evidence="3">The sequence shown here is derived from an EMBL/GenBank/DDBJ whole genome shotgun (WGS) entry which is preliminary data.</text>
</comment>
<evidence type="ECO:0000313" key="4">
    <source>
        <dbReference type="Proteomes" id="UP000613840"/>
    </source>
</evidence>
<evidence type="ECO:0008006" key="5">
    <source>
        <dbReference type="Google" id="ProtNLM"/>
    </source>
</evidence>
<keyword evidence="2" id="KW-0560">Oxidoreductase</keyword>
<dbReference type="InterPro" id="IPR002347">
    <property type="entry name" value="SDR_fam"/>
</dbReference>
<evidence type="ECO:0000313" key="3">
    <source>
        <dbReference type="EMBL" id="GGL81666.1"/>
    </source>
</evidence>
<dbReference type="InterPro" id="IPR036291">
    <property type="entry name" value="NAD(P)-bd_dom_sf"/>
</dbReference>
<dbReference type="Proteomes" id="UP000613840">
    <property type="component" value="Unassembled WGS sequence"/>
</dbReference>
<dbReference type="PANTHER" id="PTHR43976">
    <property type="entry name" value="SHORT CHAIN DEHYDROGENASE"/>
    <property type="match status" value="1"/>
</dbReference>
<keyword evidence="4" id="KW-1185">Reference proteome</keyword>
<protein>
    <recommendedName>
        <fullName evidence="5">Short chain dehydrogenase</fullName>
    </recommendedName>
</protein>
<dbReference type="PROSITE" id="PS00061">
    <property type="entry name" value="ADH_SHORT"/>
    <property type="match status" value="1"/>
</dbReference>
<dbReference type="PANTHER" id="PTHR43976:SF16">
    <property type="entry name" value="SHORT-CHAIN DEHYDROGENASE_REDUCTASE FAMILY PROTEIN"/>
    <property type="match status" value="1"/>
</dbReference>
<name>A0A917W953_9ACTN</name>
<comment type="similarity">
    <text evidence="1">Belongs to the short-chain dehydrogenases/reductases (SDR) family.</text>
</comment>
<dbReference type="GO" id="GO:0016491">
    <property type="term" value="F:oxidoreductase activity"/>
    <property type="evidence" value="ECO:0007669"/>
    <property type="project" value="UniProtKB-KW"/>
</dbReference>
<dbReference type="PRINTS" id="PR00081">
    <property type="entry name" value="GDHRDH"/>
</dbReference>
<gene>
    <name evidence="3" type="ORF">GCM10011575_44930</name>
</gene>
<dbReference type="InterPro" id="IPR020904">
    <property type="entry name" value="Sc_DH/Rdtase_CS"/>
</dbReference>
<reference evidence="3" key="1">
    <citation type="journal article" date="2014" name="Int. J. Syst. Evol. Microbiol.">
        <title>Complete genome sequence of Corynebacterium casei LMG S-19264T (=DSM 44701T), isolated from a smear-ripened cheese.</title>
        <authorList>
            <consortium name="US DOE Joint Genome Institute (JGI-PGF)"/>
            <person name="Walter F."/>
            <person name="Albersmeier A."/>
            <person name="Kalinowski J."/>
            <person name="Ruckert C."/>
        </authorList>
    </citation>
    <scope>NUCLEOTIDE SEQUENCE</scope>
    <source>
        <strain evidence="3">CGMCC 4.7306</strain>
    </source>
</reference>
<sequence>MRAQRSGRIVNIGSRAGLGPDAGSSIYNASKYALEGITGALALELAPFGIQATVIEPGVFRTDFLDSSSLAQTASSITDYDDGPAGREHREWIEQNNHLQLGDPVKGAALIYEAVTTDPMPPRLPMGRDAVEVLEQRAVDDVAALAPWRERSLATAAD</sequence>
<dbReference type="EMBL" id="BMMZ01000017">
    <property type="protein sequence ID" value="GGL81666.1"/>
    <property type="molecule type" value="Genomic_DNA"/>
</dbReference>